<keyword evidence="1" id="KW-0560">Oxidoreductase</keyword>
<dbReference type="InterPro" id="IPR050463">
    <property type="entry name" value="Gfo/Idh/MocA_oxidrdct_glycsds"/>
</dbReference>
<dbReference type="EMBL" id="CP118246">
    <property type="protein sequence ID" value="WDR03507.1"/>
    <property type="molecule type" value="Genomic_DNA"/>
</dbReference>
<dbReference type="Pfam" id="PF22725">
    <property type="entry name" value="GFO_IDH_MocA_C3"/>
    <property type="match status" value="1"/>
</dbReference>
<evidence type="ECO:0000256" key="1">
    <source>
        <dbReference type="ARBA" id="ARBA00023002"/>
    </source>
</evidence>
<evidence type="ECO:0000259" key="2">
    <source>
        <dbReference type="Pfam" id="PF01408"/>
    </source>
</evidence>
<keyword evidence="5" id="KW-1185">Reference proteome</keyword>
<name>A0ABY7YQN6_9HYPH</name>
<reference evidence="4 5" key="1">
    <citation type="submission" date="2023-02" db="EMBL/GenBank/DDBJ databases">
        <title>Devosia algicola sp. nov., isolated from the phycosphere of marine algae.</title>
        <authorList>
            <person name="Kim J.M."/>
            <person name="Lee J.K."/>
            <person name="Choi B.J."/>
            <person name="Bayburt H."/>
            <person name="Jeon C.O."/>
        </authorList>
    </citation>
    <scope>NUCLEOTIDE SEQUENCE [LARGE SCALE GENOMIC DNA]</scope>
    <source>
        <strain evidence="4 5">G20-9</strain>
    </source>
</reference>
<dbReference type="Pfam" id="PF01408">
    <property type="entry name" value="GFO_IDH_MocA"/>
    <property type="match status" value="1"/>
</dbReference>
<accession>A0ABY7YQN6</accession>
<evidence type="ECO:0000313" key="4">
    <source>
        <dbReference type="EMBL" id="WDR03507.1"/>
    </source>
</evidence>
<dbReference type="SUPFAM" id="SSF55347">
    <property type="entry name" value="Glyceraldehyde-3-phosphate dehydrogenase-like, C-terminal domain"/>
    <property type="match status" value="1"/>
</dbReference>
<dbReference type="Gene3D" id="3.40.50.720">
    <property type="entry name" value="NAD(P)-binding Rossmann-like Domain"/>
    <property type="match status" value="1"/>
</dbReference>
<evidence type="ECO:0000259" key="3">
    <source>
        <dbReference type="Pfam" id="PF22725"/>
    </source>
</evidence>
<dbReference type="InterPro" id="IPR055170">
    <property type="entry name" value="GFO_IDH_MocA-like_dom"/>
</dbReference>
<sequence>MRILILGTGGMANQHAANFSKIGGVSLVGGVDVVPERLAAFCTEHDIARQFSSFDDALEWGEFDAIANVTPDNVHHPTTMQAIAAGKHVFCEKPLATDAALAMEMTEAIERSGKVGMVNFTYRNSPALQKGRAMVLAGKIGAVRHIEASHLQSWLVSTAWGDWKTESKWLWRLSTKHGSNGALGDIGIHIVDFASYGSGLDVAHVFARLKTFDKAPGNVIGDYVLDANDSFTMNVDYSNGAVGTIQASRTAAGQFDQLRLRVYGDLGSIEVIYDTGKSTLRACAGSDVNQAEWRDIACDNVDTNFLRFAAAVKAGKTEEPSFRRAANIQKVLDAAVVSDREHTDVPIA</sequence>
<evidence type="ECO:0000313" key="5">
    <source>
        <dbReference type="Proteomes" id="UP001220530"/>
    </source>
</evidence>
<organism evidence="4 5">
    <name type="scientific">Devosia algicola</name>
    <dbReference type="NCBI Taxonomy" id="3026418"/>
    <lineage>
        <taxon>Bacteria</taxon>
        <taxon>Pseudomonadati</taxon>
        <taxon>Pseudomonadota</taxon>
        <taxon>Alphaproteobacteria</taxon>
        <taxon>Hyphomicrobiales</taxon>
        <taxon>Devosiaceae</taxon>
        <taxon>Devosia</taxon>
    </lineage>
</organism>
<gene>
    <name evidence="4" type="ORF">PSQ19_05280</name>
</gene>
<dbReference type="Proteomes" id="UP001220530">
    <property type="component" value="Chromosome"/>
</dbReference>
<dbReference type="InterPro" id="IPR000683">
    <property type="entry name" value="Gfo/Idh/MocA-like_OxRdtase_N"/>
</dbReference>
<dbReference type="PANTHER" id="PTHR43818:SF11">
    <property type="entry name" value="BCDNA.GH03377"/>
    <property type="match status" value="1"/>
</dbReference>
<proteinExistence type="predicted"/>
<feature type="domain" description="GFO/IDH/MocA-like oxidoreductase" evidence="3">
    <location>
        <begin position="129"/>
        <end position="270"/>
    </location>
</feature>
<protein>
    <submittedName>
        <fullName evidence="4">Gfo/Idh/MocA family oxidoreductase</fullName>
    </submittedName>
</protein>
<dbReference type="InterPro" id="IPR036291">
    <property type="entry name" value="NAD(P)-bd_dom_sf"/>
</dbReference>
<dbReference type="RefSeq" id="WP_282219901.1">
    <property type="nucleotide sequence ID" value="NZ_CP118246.1"/>
</dbReference>
<dbReference type="SUPFAM" id="SSF51735">
    <property type="entry name" value="NAD(P)-binding Rossmann-fold domains"/>
    <property type="match status" value="1"/>
</dbReference>
<feature type="domain" description="Gfo/Idh/MocA-like oxidoreductase N-terminal" evidence="2">
    <location>
        <begin position="1"/>
        <end position="120"/>
    </location>
</feature>
<dbReference type="Gene3D" id="3.30.360.10">
    <property type="entry name" value="Dihydrodipicolinate Reductase, domain 2"/>
    <property type="match status" value="1"/>
</dbReference>
<dbReference type="PANTHER" id="PTHR43818">
    <property type="entry name" value="BCDNA.GH03377"/>
    <property type="match status" value="1"/>
</dbReference>